<dbReference type="SMART" id="SM00028">
    <property type="entry name" value="TPR"/>
    <property type="match status" value="3"/>
</dbReference>
<dbReference type="InterPro" id="IPR019734">
    <property type="entry name" value="TPR_rpt"/>
</dbReference>
<evidence type="ECO:0000256" key="6">
    <source>
        <dbReference type="SAM" id="MobiDB-lite"/>
    </source>
</evidence>
<feature type="compositionally biased region" description="Basic and acidic residues" evidence="6">
    <location>
        <begin position="33"/>
        <end position="42"/>
    </location>
</feature>
<dbReference type="RefSeq" id="XP_014670426.1">
    <property type="nucleotide sequence ID" value="XM_014814940.1"/>
</dbReference>
<keyword evidence="2 5" id="KW-0802">TPR repeat</keyword>
<comment type="similarity">
    <text evidence="3">Belongs to the RPAP3 family.</text>
</comment>
<dbReference type="SUPFAM" id="SSF48452">
    <property type="entry name" value="TPR-like"/>
    <property type="match status" value="1"/>
</dbReference>
<dbReference type="InterPro" id="IPR025986">
    <property type="entry name" value="RPAP3-like_C"/>
</dbReference>
<feature type="region of interest" description="Disordered" evidence="6">
    <location>
        <begin position="263"/>
        <end position="354"/>
    </location>
</feature>
<evidence type="ECO:0000256" key="1">
    <source>
        <dbReference type="ARBA" id="ARBA00022737"/>
    </source>
</evidence>
<feature type="compositionally biased region" description="Polar residues" evidence="6">
    <location>
        <begin position="288"/>
        <end position="303"/>
    </location>
</feature>
<name>A0ABM1EE05_PRICU</name>
<dbReference type="Gene3D" id="1.25.40.10">
    <property type="entry name" value="Tetratricopeptide repeat domain"/>
    <property type="match status" value="1"/>
</dbReference>
<organism evidence="8 9">
    <name type="scientific">Priapulus caudatus</name>
    <name type="common">Priapulid worm</name>
    <dbReference type="NCBI Taxonomy" id="37621"/>
    <lineage>
        <taxon>Eukaryota</taxon>
        <taxon>Metazoa</taxon>
        <taxon>Ecdysozoa</taxon>
        <taxon>Scalidophora</taxon>
        <taxon>Priapulida</taxon>
        <taxon>Priapulimorpha</taxon>
        <taxon>Priapulimorphida</taxon>
        <taxon>Priapulidae</taxon>
        <taxon>Priapulus</taxon>
    </lineage>
</organism>
<gene>
    <name evidence="9" type="primary">LOC106811341</name>
</gene>
<dbReference type="InterPro" id="IPR051966">
    <property type="entry name" value="RPAP3"/>
</dbReference>
<feature type="region of interest" description="Disordered" evidence="6">
    <location>
        <begin position="33"/>
        <end position="87"/>
    </location>
</feature>
<reference evidence="9" key="1">
    <citation type="submission" date="2025-08" db="UniProtKB">
        <authorList>
            <consortium name="RefSeq"/>
        </authorList>
    </citation>
    <scope>IDENTIFICATION</scope>
</reference>
<dbReference type="Pfam" id="PF13181">
    <property type="entry name" value="TPR_8"/>
    <property type="match status" value="1"/>
</dbReference>
<keyword evidence="1" id="KW-0677">Repeat</keyword>
<accession>A0ABM1EE05</accession>
<evidence type="ECO:0000256" key="2">
    <source>
        <dbReference type="ARBA" id="ARBA00022803"/>
    </source>
</evidence>
<dbReference type="PROSITE" id="PS50005">
    <property type="entry name" value="TPR"/>
    <property type="match status" value="1"/>
</dbReference>
<evidence type="ECO:0000313" key="8">
    <source>
        <dbReference type="Proteomes" id="UP000695022"/>
    </source>
</evidence>
<evidence type="ECO:0000256" key="4">
    <source>
        <dbReference type="ARBA" id="ARBA00040133"/>
    </source>
</evidence>
<feature type="repeat" description="TPR" evidence="5">
    <location>
        <begin position="200"/>
        <end position="233"/>
    </location>
</feature>
<feature type="domain" description="RNA-polymerase II-associated protein 3-like C-terminal" evidence="7">
    <location>
        <begin position="354"/>
        <end position="441"/>
    </location>
</feature>
<dbReference type="Pfam" id="PF13877">
    <property type="entry name" value="RPAP3_C"/>
    <property type="match status" value="1"/>
</dbReference>
<dbReference type="PANTHER" id="PTHR46423">
    <property type="entry name" value="RNA POLYMERASE II-ASSOCIATED PROTEIN 3"/>
    <property type="match status" value="1"/>
</dbReference>
<dbReference type="GeneID" id="106811341"/>
<dbReference type="InterPro" id="IPR011990">
    <property type="entry name" value="TPR-like_helical_dom_sf"/>
</dbReference>
<evidence type="ECO:0000259" key="7">
    <source>
        <dbReference type="Pfam" id="PF13877"/>
    </source>
</evidence>
<dbReference type="PANTHER" id="PTHR46423:SF1">
    <property type="entry name" value="RNA POLYMERASE II-ASSOCIATED PROTEIN 3"/>
    <property type="match status" value="1"/>
</dbReference>
<protein>
    <recommendedName>
        <fullName evidence="4">RNA polymerase II-associated protein 3</fullName>
    </recommendedName>
</protein>
<sequence>MSKFNMLECQQQVKENSLELNDYLRELEKWETDVKKKDDKLRTSQPLANVQPKLPPVRNEAKRQKRKKPQSSENKKEKPQPIKSYNYSAWDKFDVEKACQDIDQGADQQSSEEDDDSADNERQEMEWRVQQAVAEKDLGNDLFKKAKYEEAIEHYTKGIGYDQFSAILPANRAMALLKLGRYAAAEADASTSIGLDPTYVKAYARRGTARLARKCLAEARLDFEQVLTLEPDNRQAKADILKIENKPLTRISIDEYDEDEHISLVETEKPPETSQTKQATAGDRLAVSSGSDNRVTGMSSPSGSVDGVHRQSSKVDVVIGDESRQDRARTTVTGSINKDEGTADVAEDDGPPLPANSVQLQLDWRRLKGNSSKLYKYFKRIQPADYPRLFSQFLEADVLSQIIAVLRDFYVCEKEDVFSVLAGLVHVARFSTIAMFMGSTETKALNALFERVKQSGLHSKEDVAAVSLKYNLS</sequence>
<evidence type="ECO:0000256" key="3">
    <source>
        <dbReference type="ARBA" id="ARBA00038275"/>
    </source>
</evidence>
<dbReference type="Proteomes" id="UP000695022">
    <property type="component" value="Unplaced"/>
</dbReference>
<evidence type="ECO:0000256" key="5">
    <source>
        <dbReference type="PROSITE-ProRule" id="PRU00339"/>
    </source>
</evidence>
<proteinExistence type="inferred from homology"/>
<keyword evidence="8" id="KW-1185">Reference proteome</keyword>
<evidence type="ECO:0000313" key="9">
    <source>
        <dbReference type="RefSeq" id="XP_014670426.1"/>
    </source>
</evidence>
<feature type="region of interest" description="Disordered" evidence="6">
    <location>
        <begin position="102"/>
        <end position="125"/>
    </location>
</feature>